<name>A0A517R3Y8_9PLAN</name>
<feature type="compositionally biased region" description="Low complexity" evidence="1">
    <location>
        <begin position="82"/>
        <end position="104"/>
    </location>
</feature>
<gene>
    <name evidence="2" type="ORF">Pan189_29550</name>
</gene>
<protein>
    <submittedName>
        <fullName evidence="2">Uncharacterized protein</fullName>
    </submittedName>
</protein>
<evidence type="ECO:0000256" key="1">
    <source>
        <dbReference type="SAM" id="MobiDB-lite"/>
    </source>
</evidence>
<organism evidence="2 3">
    <name type="scientific">Stratiformator vulcanicus</name>
    <dbReference type="NCBI Taxonomy" id="2527980"/>
    <lineage>
        <taxon>Bacteria</taxon>
        <taxon>Pseudomonadati</taxon>
        <taxon>Planctomycetota</taxon>
        <taxon>Planctomycetia</taxon>
        <taxon>Planctomycetales</taxon>
        <taxon>Planctomycetaceae</taxon>
        <taxon>Stratiformator</taxon>
    </lineage>
</organism>
<dbReference type="EMBL" id="CP036268">
    <property type="protein sequence ID" value="QDT38560.1"/>
    <property type="molecule type" value="Genomic_DNA"/>
</dbReference>
<keyword evidence="3" id="KW-1185">Reference proteome</keyword>
<sequence>MTTAEVITLARSQDGGEPLPDDFAPAASGTGSATLKEESTESVGSQESPALFEQNEVASSSSSDGTTPPSIRAMLRDIGVISTQPSKSASSSSQKPAARSAPPSIGRMLAEIRGEQAVGNNGFGKVEPPSIRQMLLEVGCEPNRSAKSSIQTNEQSAATAGNGRSSISDVLAAARHQDAGEPAASASTPQQNEQKPAGESTQQLSADELEELQALPVETMLTAFRDDATYKNSVRDRVRRNSRRFRFITPSALWHHLLGR</sequence>
<reference evidence="2 3" key="1">
    <citation type="submission" date="2019-02" db="EMBL/GenBank/DDBJ databases">
        <title>Deep-cultivation of Planctomycetes and their phenomic and genomic characterization uncovers novel biology.</title>
        <authorList>
            <person name="Wiegand S."/>
            <person name="Jogler M."/>
            <person name="Boedeker C."/>
            <person name="Pinto D."/>
            <person name="Vollmers J."/>
            <person name="Rivas-Marin E."/>
            <person name="Kohn T."/>
            <person name="Peeters S.H."/>
            <person name="Heuer A."/>
            <person name="Rast P."/>
            <person name="Oberbeckmann S."/>
            <person name="Bunk B."/>
            <person name="Jeske O."/>
            <person name="Meyerdierks A."/>
            <person name="Storesund J.E."/>
            <person name="Kallscheuer N."/>
            <person name="Luecker S."/>
            <person name="Lage O.M."/>
            <person name="Pohl T."/>
            <person name="Merkel B.J."/>
            <person name="Hornburger P."/>
            <person name="Mueller R.-W."/>
            <person name="Bruemmer F."/>
            <person name="Labrenz M."/>
            <person name="Spormann A.M."/>
            <person name="Op den Camp H."/>
            <person name="Overmann J."/>
            <person name="Amann R."/>
            <person name="Jetten M.S.M."/>
            <person name="Mascher T."/>
            <person name="Medema M.H."/>
            <person name="Devos D.P."/>
            <person name="Kaster A.-K."/>
            <person name="Ovreas L."/>
            <person name="Rohde M."/>
            <person name="Galperin M.Y."/>
            <person name="Jogler C."/>
        </authorList>
    </citation>
    <scope>NUCLEOTIDE SEQUENCE [LARGE SCALE GENOMIC DNA]</scope>
    <source>
        <strain evidence="2 3">Pan189</strain>
    </source>
</reference>
<evidence type="ECO:0000313" key="2">
    <source>
        <dbReference type="EMBL" id="QDT38560.1"/>
    </source>
</evidence>
<dbReference type="AlphaFoldDB" id="A0A517R3Y8"/>
<evidence type="ECO:0000313" key="3">
    <source>
        <dbReference type="Proteomes" id="UP000317318"/>
    </source>
</evidence>
<accession>A0A517R3Y8</accession>
<feature type="compositionally biased region" description="Polar residues" evidence="1">
    <location>
        <begin position="145"/>
        <end position="168"/>
    </location>
</feature>
<feature type="region of interest" description="Disordered" evidence="1">
    <location>
        <begin position="1"/>
        <end position="127"/>
    </location>
</feature>
<dbReference type="KEGG" id="svp:Pan189_29550"/>
<feature type="region of interest" description="Disordered" evidence="1">
    <location>
        <begin position="143"/>
        <end position="202"/>
    </location>
</feature>
<proteinExistence type="predicted"/>
<dbReference type="Proteomes" id="UP000317318">
    <property type="component" value="Chromosome"/>
</dbReference>
<feature type="compositionally biased region" description="Polar residues" evidence="1">
    <location>
        <begin position="185"/>
        <end position="202"/>
    </location>
</feature>